<comment type="similarity">
    <text evidence="2">Belongs to the V-ATPase 116 kDa subunit family.</text>
</comment>
<dbReference type="Pfam" id="PF18670">
    <property type="entry name" value="V_ATPase_I_N"/>
    <property type="match status" value="1"/>
</dbReference>
<proteinExistence type="inferred from homology"/>
<comment type="subcellular location">
    <subcellularLocation>
        <location evidence="1">Membrane</location>
        <topology evidence="1">Multi-pass membrane protein</topology>
    </subcellularLocation>
</comment>
<feature type="domain" description="V-type ATP synthase subunit I N-terminal" evidence="9">
    <location>
        <begin position="112"/>
        <end position="201"/>
    </location>
</feature>
<keyword evidence="11" id="KW-1185">Reference proteome</keyword>
<evidence type="ECO:0000256" key="6">
    <source>
        <dbReference type="ARBA" id="ARBA00023065"/>
    </source>
</evidence>
<feature type="transmembrane region" description="Helical" evidence="8">
    <location>
        <begin position="345"/>
        <end position="371"/>
    </location>
</feature>
<accession>A0ABP9XH46</accession>
<name>A0ABP9XH46_9DEIO</name>
<evidence type="ECO:0000313" key="11">
    <source>
        <dbReference type="Proteomes" id="UP001404956"/>
    </source>
</evidence>
<keyword evidence="4 8" id="KW-0812">Transmembrane</keyword>
<evidence type="ECO:0000256" key="1">
    <source>
        <dbReference type="ARBA" id="ARBA00004141"/>
    </source>
</evidence>
<evidence type="ECO:0000256" key="2">
    <source>
        <dbReference type="ARBA" id="ARBA00009904"/>
    </source>
</evidence>
<feature type="transmembrane region" description="Helical" evidence="8">
    <location>
        <begin position="471"/>
        <end position="493"/>
    </location>
</feature>
<dbReference type="Proteomes" id="UP001404956">
    <property type="component" value="Unassembled WGS sequence"/>
</dbReference>
<feature type="transmembrane region" description="Helical" evidence="8">
    <location>
        <begin position="505"/>
        <end position="527"/>
    </location>
</feature>
<dbReference type="Gene3D" id="1.20.1460.20">
    <property type="match status" value="1"/>
</dbReference>
<evidence type="ECO:0000256" key="5">
    <source>
        <dbReference type="ARBA" id="ARBA00022989"/>
    </source>
</evidence>
<dbReference type="PANTHER" id="PTHR11629:SF63">
    <property type="entry name" value="V-TYPE PROTON ATPASE SUBUNIT A"/>
    <property type="match status" value="1"/>
</dbReference>
<gene>
    <name evidence="10" type="ORF">Dalu01_03086</name>
</gene>
<dbReference type="InterPro" id="IPR002490">
    <property type="entry name" value="V-ATPase_116kDa_su"/>
</dbReference>
<feature type="transmembrane region" description="Helical" evidence="8">
    <location>
        <begin position="409"/>
        <end position="428"/>
    </location>
</feature>
<feature type="transmembrane region" description="Helical" evidence="8">
    <location>
        <begin position="539"/>
        <end position="561"/>
    </location>
</feature>
<organism evidence="10 11">
    <name type="scientific">Deinococcus aluminii</name>
    <dbReference type="NCBI Taxonomy" id="1656885"/>
    <lineage>
        <taxon>Bacteria</taxon>
        <taxon>Thermotogati</taxon>
        <taxon>Deinococcota</taxon>
        <taxon>Deinococci</taxon>
        <taxon>Deinococcales</taxon>
        <taxon>Deinococcaceae</taxon>
        <taxon>Deinococcus</taxon>
    </lineage>
</organism>
<evidence type="ECO:0000256" key="3">
    <source>
        <dbReference type="ARBA" id="ARBA00022448"/>
    </source>
</evidence>
<reference evidence="10 11" key="1">
    <citation type="submission" date="2024-02" db="EMBL/GenBank/DDBJ databases">
        <title>Deinococcus aluminii NBRC 112889.</title>
        <authorList>
            <person name="Ichikawa N."/>
            <person name="Katano-Makiyama Y."/>
            <person name="Hidaka K."/>
        </authorList>
    </citation>
    <scope>NUCLEOTIDE SEQUENCE [LARGE SCALE GENOMIC DNA]</scope>
    <source>
        <strain evidence="10 11">NBRC 112889</strain>
    </source>
</reference>
<sequence>MHQVIVAGRQRDSREIMAALQRAGVLHIVPLSAAGFETGPLGGLAADERRSSERLLARVESTLGELGALRGAPAPLPPEGEWAARVEEVAQPASVLNARETELQSDLDTQASYGEVVRVLARLAGGVDTSRRLALLTFTVQTPEELSAVEAALREDLGDRSALASDRVNQNTIAAAVAVLRADREKARAALSRARVGELRLPGRFDALPVSEVQAEFERIARANPAALNEVRAEKRRLAAAHGARLYAIRDALADRVAIDDARAQTARGKYGFVLQGYVPDESMGTFRSAMDAMQGQVVYEVQPADEHHAETIPVKLRNSPYARNFEFLLGVSEPPRYGTFDPTWMIAAFFPLFFGFVVADIGFGLIFLIASLWMQARGRRGEDLDLGFLGIRLDPATLQQVSTVIRTMSLWTILWGFLTGEFFGNVLEKLHVFYLNPELIQRIYGVQVGAGGEHATGLIPILFPRTDAGFASVIMLICLAVGIIYLFWAWGLRAQLARKHGQTGHFWEAVAIMGGLLGLILLAYISKIGADFGALGNFGNPLVLVMLAGFLVFVVGYIRIIKDVPILPIELLSQGGNIISFTRLFAVGVAAAILANLATDLGWSLGGILPVIGPILGILIGLFVHSFFLALTLIGHIMQPLRLHYLEFLNPTGFYQESGPRYVPFARASVRK</sequence>
<dbReference type="EMBL" id="BAABRV010000009">
    <property type="protein sequence ID" value="GAA5534675.1"/>
    <property type="molecule type" value="Genomic_DNA"/>
</dbReference>
<evidence type="ECO:0000256" key="8">
    <source>
        <dbReference type="SAM" id="Phobius"/>
    </source>
</evidence>
<feature type="transmembrane region" description="Helical" evidence="8">
    <location>
        <begin position="612"/>
        <end position="635"/>
    </location>
</feature>
<protein>
    <recommendedName>
        <fullName evidence="9">V-type ATP synthase subunit I N-terminal domain-containing protein</fullName>
    </recommendedName>
</protein>
<comment type="caution">
    <text evidence="10">The sequence shown here is derived from an EMBL/GenBank/DDBJ whole genome shotgun (WGS) entry which is preliminary data.</text>
</comment>
<evidence type="ECO:0000313" key="10">
    <source>
        <dbReference type="EMBL" id="GAA5534675.1"/>
    </source>
</evidence>
<dbReference type="Gene3D" id="3.30.70.2170">
    <property type="match status" value="1"/>
</dbReference>
<dbReference type="InterPro" id="IPR040574">
    <property type="entry name" value="V_ATPase_I_N"/>
</dbReference>
<evidence type="ECO:0000259" key="9">
    <source>
        <dbReference type="Pfam" id="PF18670"/>
    </source>
</evidence>
<evidence type="ECO:0000256" key="7">
    <source>
        <dbReference type="ARBA" id="ARBA00023136"/>
    </source>
</evidence>
<keyword evidence="7 8" id="KW-0472">Membrane</keyword>
<dbReference type="Gene3D" id="3.30.70.2750">
    <property type="match status" value="1"/>
</dbReference>
<keyword evidence="5 8" id="KW-1133">Transmembrane helix</keyword>
<keyword evidence="6" id="KW-0406">Ion transport</keyword>
<keyword evidence="3" id="KW-0813">Transport</keyword>
<feature type="transmembrane region" description="Helical" evidence="8">
    <location>
        <begin position="582"/>
        <end position="600"/>
    </location>
</feature>
<dbReference type="PANTHER" id="PTHR11629">
    <property type="entry name" value="VACUOLAR PROTON ATPASES"/>
    <property type="match status" value="1"/>
</dbReference>
<evidence type="ECO:0000256" key="4">
    <source>
        <dbReference type="ARBA" id="ARBA00022692"/>
    </source>
</evidence>